<proteinExistence type="predicted"/>
<dbReference type="InterPro" id="IPR036291">
    <property type="entry name" value="NAD(P)-bd_dom_sf"/>
</dbReference>
<organism evidence="1 2">
    <name type="scientific">Herbihabitans rhizosphaerae</name>
    <dbReference type="NCBI Taxonomy" id="1872711"/>
    <lineage>
        <taxon>Bacteria</taxon>
        <taxon>Bacillati</taxon>
        <taxon>Actinomycetota</taxon>
        <taxon>Actinomycetes</taxon>
        <taxon>Pseudonocardiales</taxon>
        <taxon>Pseudonocardiaceae</taxon>
        <taxon>Herbihabitans</taxon>
    </lineage>
</organism>
<comment type="caution">
    <text evidence="1">The sequence shown here is derived from an EMBL/GenBank/DDBJ whole genome shotgun (WGS) entry which is preliminary data.</text>
</comment>
<evidence type="ECO:0008006" key="3">
    <source>
        <dbReference type="Google" id="ProtNLM"/>
    </source>
</evidence>
<accession>A0A4Q7L651</accession>
<evidence type="ECO:0000313" key="2">
    <source>
        <dbReference type="Proteomes" id="UP000294257"/>
    </source>
</evidence>
<name>A0A4Q7L651_9PSEU</name>
<protein>
    <recommendedName>
        <fullName evidence="3">Enoyl-ACP reductase-like protein</fullName>
    </recommendedName>
</protein>
<reference evidence="1 2" key="1">
    <citation type="submission" date="2019-02" db="EMBL/GenBank/DDBJ databases">
        <title>Genomic Encyclopedia of Type Strains, Phase IV (KMG-IV): sequencing the most valuable type-strain genomes for metagenomic binning, comparative biology and taxonomic classification.</title>
        <authorList>
            <person name="Goeker M."/>
        </authorList>
    </citation>
    <scope>NUCLEOTIDE SEQUENCE [LARGE SCALE GENOMIC DNA]</scope>
    <source>
        <strain evidence="1 2">DSM 101727</strain>
    </source>
</reference>
<keyword evidence="2" id="KW-1185">Reference proteome</keyword>
<dbReference type="Proteomes" id="UP000294257">
    <property type="component" value="Unassembled WGS sequence"/>
</dbReference>
<evidence type="ECO:0000313" key="1">
    <source>
        <dbReference type="EMBL" id="RZS45158.1"/>
    </source>
</evidence>
<sequence>MADAVAFVVSNDARWVTGHDLDVTGGSML</sequence>
<gene>
    <name evidence="1" type="ORF">EV193_1011045</name>
</gene>
<dbReference type="AlphaFoldDB" id="A0A4Q7L651"/>
<dbReference type="SUPFAM" id="SSF51735">
    <property type="entry name" value="NAD(P)-binding Rossmann-fold domains"/>
    <property type="match status" value="1"/>
</dbReference>
<dbReference type="EMBL" id="SGWQ01000001">
    <property type="protein sequence ID" value="RZS45158.1"/>
    <property type="molecule type" value="Genomic_DNA"/>
</dbReference>
<dbReference type="Gene3D" id="3.40.50.720">
    <property type="entry name" value="NAD(P)-binding Rossmann-like Domain"/>
    <property type="match status" value="1"/>
</dbReference>